<dbReference type="SUPFAM" id="SSF54197">
    <property type="entry name" value="HIT-like"/>
    <property type="match status" value="1"/>
</dbReference>
<dbReference type="AlphaFoldDB" id="A0A8J3D4P4"/>
<dbReference type="PRINTS" id="PR00332">
    <property type="entry name" value="HISTRIAD"/>
</dbReference>
<evidence type="ECO:0000256" key="1">
    <source>
        <dbReference type="PIRSR" id="PIRSR601310-1"/>
    </source>
</evidence>
<dbReference type="PROSITE" id="PS51084">
    <property type="entry name" value="HIT_2"/>
    <property type="match status" value="1"/>
</dbReference>
<dbReference type="RefSeq" id="WP_189563350.1">
    <property type="nucleotide sequence ID" value="NZ_BMXF01000001.1"/>
</dbReference>
<proteinExistence type="predicted"/>
<dbReference type="EMBL" id="BMXF01000001">
    <property type="protein sequence ID" value="GHB59314.1"/>
    <property type="molecule type" value="Genomic_DNA"/>
</dbReference>
<evidence type="ECO:0000256" key="3">
    <source>
        <dbReference type="PROSITE-ProRule" id="PRU00464"/>
    </source>
</evidence>
<dbReference type="InterPro" id="IPR001310">
    <property type="entry name" value="Histidine_triad_HIT"/>
</dbReference>
<feature type="active site" description="Tele-AMP-histidine intermediate" evidence="1">
    <location>
        <position position="93"/>
    </location>
</feature>
<keyword evidence="5" id="KW-0378">Hydrolase</keyword>
<evidence type="ECO:0000256" key="2">
    <source>
        <dbReference type="PIRSR" id="PIRSR601310-3"/>
    </source>
</evidence>
<accession>A0A8J3D4P4</accession>
<evidence type="ECO:0000313" key="5">
    <source>
        <dbReference type="EMBL" id="GHB59314.1"/>
    </source>
</evidence>
<gene>
    <name evidence="5" type="ORF">GCM10007390_11220</name>
</gene>
<feature type="short sequence motif" description="Histidine triad motif" evidence="2 3">
    <location>
        <begin position="91"/>
        <end position="95"/>
    </location>
</feature>
<comment type="caution">
    <text evidence="5">The sequence shown here is derived from an EMBL/GenBank/DDBJ whole genome shotgun (WGS) entry which is preliminary data.</text>
</comment>
<dbReference type="PANTHER" id="PTHR46648">
    <property type="entry name" value="HIT FAMILY PROTEIN 1"/>
    <property type="match status" value="1"/>
</dbReference>
<dbReference type="GO" id="GO:0009117">
    <property type="term" value="P:nucleotide metabolic process"/>
    <property type="evidence" value="ECO:0007669"/>
    <property type="project" value="TreeGrafter"/>
</dbReference>
<evidence type="ECO:0000259" key="4">
    <source>
        <dbReference type="PROSITE" id="PS51084"/>
    </source>
</evidence>
<keyword evidence="6" id="KW-1185">Reference proteome</keyword>
<organism evidence="5 6">
    <name type="scientific">Persicitalea jodogahamensis</name>
    <dbReference type="NCBI Taxonomy" id="402147"/>
    <lineage>
        <taxon>Bacteria</taxon>
        <taxon>Pseudomonadati</taxon>
        <taxon>Bacteroidota</taxon>
        <taxon>Cytophagia</taxon>
        <taxon>Cytophagales</taxon>
        <taxon>Spirosomataceae</taxon>
        <taxon>Persicitalea</taxon>
    </lineage>
</organism>
<name>A0A8J3D4P4_9BACT</name>
<reference evidence="5 6" key="1">
    <citation type="journal article" date="2014" name="Int. J. Syst. Evol. Microbiol.">
        <title>Complete genome sequence of Corynebacterium casei LMG S-19264T (=DSM 44701T), isolated from a smear-ripened cheese.</title>
        <authorList>
            <consortium name="US DOE Joint Genome Institute (JGI-PGF)"/>
            <person name="Walter F."/>
            <person name="Albersmeier A."/>
            <person name="Kalinowski J."/>
            <person name="Ruckert C."/>
        </authorList>
    </citation>
    <scope>NUCLEOTIDE SEQUENCE [LARGE SCALE GENOMIC DNA]</scope>
    <source>
        <strain evidence="5 6">KCTC 12866</strain>
    </source>
</reference>
<sequence>MSSIFSKIVAGEIPCHKIAETNEFLAFLDVNPIARGHTLVIPKKEVDYIFDLDDDLYLGLMNFAKRIAPAIETVVPCKRIGVSIIGLEVPHAHVHLVPLNSMGDIDFGKKIKMSTEELAQLAEQIREKVKIS</sequence>
<feature type="domain" description="HIT" evidence="4">
    <location>
        <begin position="4"/>
        <end position="107"/>
    </location>
</feature>
<evidence type="ECO:0000313" key="6">
    <source>
        <dbReference type="Proteomes" id="UP000598271"/>
    </source>
</evidence>
<dbReference type="PANTHER" id="PTHR46648:SF1">
    <property type="entry name" value="ADENOSINE 5'-MONOPHOSPHORAMIDASE HNT1"/>
    <property type="match status" value="1"/>
</dbReference>
<dbReference type="Gene3D" id="3.30.428.10">
    <property type="entry name" value="HIT-like"/>
    <property type="match status" value="1"/>
</dbReference>
<dbReference type="Pfam" id="PF01230">
    <property type="entry name" value="HIT"/>
    <property type="match status" value="1"/>
</dbReference>
<dbReference type="GO" id="GO:0016787">
    <property type="term" value="F:hydrolase activity"/>
    <property type="evidence" value="ECO:0007669"/>
    <property type="project" value="UniProtKB-KW"/>
</dbReference>
<dbReference type="InterPro" id="IPR036265">
    <property type="entry name" value="HIT-like_sf"/>
</dbReference>
<dbReference type="Proteomes" id="UP000598271">
    <property type="component" value="Unassembled WGS sequence"/>
</dbReference>
<protein>
    <submittedName>
        <fullName evidence="5">Hydrolase</fullName>
    </submittedName>
</protein>
<dbReference type="InterPro" id="IPR011146">
    <property type="entry name" value="HIT-like"/>
</dbReference>